<reference evidence="2" key="1">
    <citation type="journal article" date="2013" name="Genome Biol.">
        <title>Reference genomes and transcriptomes of Nicotiana sylvestris and Nicotiana tomentosiformis.</title>
        <authorList>
            <person name="Sierro N."/>
            <person name="Battey J.N."/>
            <person name="Ouadi S."/>
            <person name="Bovet L."/>
            <person name="Goepfert S."/>
            <person name="Bakaher N."/>
            <person name="Peitsch M.C."/>
            <person name="Ivanov N.V."/>
        </authorList>
    </citation>
    <scope>NUCLEOTIDE SEQUENCE [LARGE SCALE GENOMIC DNA]</scope>
</reference>
<keyword evidence="2" id="KW-1185">Reference proteome</keyword>
<proteinExistence type="predicted"/>
<dbReference type="InterPro" id="IPR046796">
    <property type="entry name" value="Transposase_32_dom"/>
</dbReference>
<gene>
    <name evidence="3" type="primary">LOC104219929</name>
</gene>
<dbReference type="Pfam" id="PF20167">
    <property type="entry name" value="Transposase_32"/>
    <property type="match status" value="1"/>
</dbReference>
<dbReference type="AlphaFoldDB" id="A0A1U7W301"/>
<sequence>MDLRDARAFVPGMIEVLEKRGWLKFAERPGQVNETWTWKFYANVAVLSQEAVLITIRRVYIFIAPKNINKLLELAAQDPVYYVKTLALSNGECRIWAADILYPKEGEPPKFGNCRIKKSTFTLEAKNWVNCVLARLKPSKNDDDIPLHRAILTAAIMEGWPIEVDQVVTAEIRDAFPKVSKSMHFPWVLIELMKKFKVRRLEDRWVQGPRNR</sequence>
<evidence type="ECO:0000313" key="2">
    <source>
        <dbReference type="Proteomes" id="UP000189701"/>
    </source>
</evidence>
<reference evidence="3" key="2">
    <citation type="submission" date="2025-08" db="UniProtKB">
        <authorList>
            <consortium name="RefSeq"/>
        </authorList>
    </citation>
    <scope>IDENTIFICATION</scope>
    <source>
        <tissue evidence="3">Leaf</tissue>
    </source>
</reference>
<dbReference type="Proteomes" id="UP000189701">
    <property type="component" value="Unplaced"/>
</dbReference>
<evidence type="ECO:0000259" key="1">
    <source>
        <dbReference type="Pfam" id="PF20167"/>
    </source>
</evidence>
<evidence type="ECO:0000313" key="3">
    <source>
        <dbReference type="RefSeq" id="XP_009768999.1"/>
    </source>
</evidence>
<dbReference type="RefSeq" id="XP_009768999.1">
    <property type="nucleotide sequence ID" value="XM_009770697.1"/>
</dbReference>
<protein>
    <submittedName>
        <fullName evidence="3">Uncharacterized protein LOC104219929</fullName>
    </submittedName>
</protein>
<feature type="domain" description="Putative plant transposon protein" evidence="1">
    <location>
        <begin position="18"/>
        <end position="198"/>
    </location>
</feature>
<accession>A0A1U7W301</accession>
<organism evidence="2 3">
    <name type="scientific">Nicotiana sylvestris</name>
    <name type="common">Wood tobacco</name>
    <name type="synonym">South American tobacco</name>
    <dbReference type="NCBI Taxonomy" id="4096"/>
    <lineage>
        <taxon>Eukaryota</taxon>
        <taxon>Viridiplantae</taxon>
        <taxon>Streptophyta</taxon>
        <taxon>Embryophyta</taxon>
        <taxon>Tracheophyta</taxon>
        <taxon>Spermatophyta</taxon>
        <taxon>Magnoliopsida</taxon>
        <taxon>eudicotyledons</taxon>
        <taxon>Gunneridae</taxon>
        <taxon>Pentapetalae</taxon>
        <taxon>asterids</taxon>
        <taxon>lamiids</taxon>
        <taxon>Solanales</taxon>
        <taxon>Solanaceae</taxon>
        <taxon>Nicotianoideae</taxon>
        <taxon>Nicotianeae</taxon>
        <taxon>Nicotiana</taxon>
    </lineage>
</organism>
<name>A0A1U7W301_NICSY</name>